<accession>A0A1Y2I1I4</accession>
<keyword evidence="4" id="KW-1185">Reference proteome</keyword>
<sequence>MSREAFNEAAANTEFADDPAALVDHVHLDHDLPHLEHDPEQVGGAKSDSDVDLGDRQVERHAAKANESQDEGSGDDDGENDGDAGESGNDGDDKSREAAGGWEGRGIAHVHHSQKYIDSRDVQQITMLFPHLDPFGVLAWPVSAKDDAVSDDDLRFARRRNHYSKAEIVQCLLLQHDRRFAQDRTFKFFAFDLLAKARVMNNTYLRALHSPDVIKVANTISKDQFVAGLKHEMEVQRAARVGRPIPQAPAGVVASGAGEVFKLIASSVSRMWGTNGERDTMRKDLDALMIKHGSPSLFWTFVPNPDKSYSLHILASGPEGLKQSSYEDFLKDPTANPNAVKVDLNARDLVGQASYYLWCTQVLIEKIFGWDTKNRRPHKDGGVFGYLDAFYYAEESQGRLTVHHHGVAWIVGMPRTQAEWLECIKVQAFKERFNAYVKSIFRSDLPVLQWAHGTDKTQPIGTTVGEMHQDLWVGRLLDINVNGTLVPVLVRGSLYCAAVRLSRLRYW</sequence>
<proteinExistence type="predicted"/>
<evidence type="ECO:0000259" key="2">
    <source>
        <dbReference type="Pfam" id="PF14214"/>
    </source>
</evidence>
<organism evidence="3 4">
    <name type="scientific">Catenaria anguillulae PL171</name>
    <dbReference type="NCBI Taxonomy" id="765915"/>
    <lineage>
        <taxon>Eukaryota</taxon>
        <taxon>Fungi</taxon>
        <taxon>Fungi incertae sedis</taxon>
        <taxon>Blastocladiomycota</taxon>
        <taxon>Blastocladiomycetes</taxon>
        <taxon>Blastocladiales</taxon>
        <taxon>Catenariaceae</taxon>
        <taxon>Catenaria</taxon>
    </lineage>
</organism>
<feature type="compositionally biased region" description="Acidic residues" evidence="1">
    <location>
        <begin position="68"/>
        <end position="84"/>
    </location>
</feature>
<evidence type="ECO:0000313" key="4">
    <source>
        <dbReference type="Proteomes" id="UP000193411"/>
    </source>
</evidence>
<reference evidence="3 4" key="1">
    <citation type="submission" date="2016-07" db="EMBL/GenBank/DDBJ databases">
        <title>Pervasive Adenine N6-methylation of Active Genes in Fungi.</title>
        <authorList>
            <consortium name="DOE Joint Genome Institute"/>
            <person name="Mondo S.J."/>
            <person name="Dannebaum R.O."/>
            <person name="Kuo R.C."/>
            <person name="Labutti K."/>
            <person name="Haridas S."/>
            <person name="Kuo A."/>
            <person name="Salamov A."/>
            <person name="Ahrendt S.R."/>
            <person name="Lipzen A."/>
            <person name="Sullivan W."/>
            <person name="Andreopoulos W.B."/>
            <person name="Clum A."/>
            <person name="Lindquist E."/>
            <person name="Daum C."/>
            <person name="Ramamoorthy G.K."/>
            <person name="Gryganskyi A."/>
            <person name="Culley D."/>
            <person name="Magnuson J.K."/>
            <person name="James T.Y."/>
            <person name="O'Malley M.A."/>
            <person name="Stajich J.E."/>
            <person name="Spatafora J.W."/>
            <person name="Visel A."/>
            <person name="Grigoriev I.V."/>
        </authorList>
    </citation>
    <scope>NUCLEOTIDE SEQUENCE [LARGE SCALE GENOMIC DNA]</scope>
    <source>
        <strain evidence="3 4">PL171</strain>
    </source>
</reference>
<comment type="caution">
    <text evidence="3">The sequence shown here is derived from an EMBL/GenBank/DDBJ whole genome shotgun (WGS) entry which is preliminary data.</text>
</comment>
<feature type="domain" description="Helitron helicase-like" evidence="2">
    <location>
        <begin position="173"/>
        <end position="407"/>
    </location>
</feature>
<gene>
    <name evidence="3" type="ORF">BCR44DRAFT_46656</name>
</gene>
<name>A0A1Y2I1I4_9FUNG</name>
<dbReference type="OrthoDB" id="432234at2759"/>
<feature type="compositionally biased region" description="Basic and acidic residues" evidence="1">
    <location>
        <begin position="24"/>
        <end position="40"/>
    </location>
</feature>
<feature type="compositionally biased region" description="Basic and acidic residues" evidence="1">
    <location>
        <begin position="47"/>
        <end position="64"/>
    </location>
</feature>
<evidence type="ECO:0000256" key="1">
    <source>
        <dbReference type="SAM" id="MobiDB-lite"/>
    </source>
</evidence>
<dbReference type="Pfam" id="PF14214">
    <property type="entry name" value="Helitron_like_N"/>
    <property type="match status" value="1"/>
</dbReference>
<dbReference type="AlphaFoldDB" id="A0A1Y2I1I4"/>
<dbReference type="InterPro" id="IPR025476">
    <property type="entry name" value="Helitron_helicase-like"/>
</dbReference>
<feature type="region of interest" description="Disordered" evidence="1">
    <location>
        <begin position="1"/>
        <end position="100"/>
    </location>
</feature>
<protein>
    <recommendedName>
        <fullName evidence="2">Helitron helicase-like domain-containing protein</fullName>
    </recommendedName>
</protein>
<dbReference type="STRING" id="765915.A0A1Y2I1I4"/>
<dbReference type="Proteomes" id="UP000193411">
    <property type="component" value="Unassembled WGS sequence"/>
</dbReference>
<dbReference type="EMBL" id="MCFL01000002">
    <property type="protein sequence ID" value="ORZ40736.1"/>
    <property type="molecule type" value="Genomic_DNA"/>
</dbReference>
<evidence type="ECO:0000313" key="3">
    <source>
        <dbReference type="EMBL" id="ORZ40736.1"/>
    </source>
</evidence>